<dbReference type="Pfam" id="PF10972">
    <property type="entry name" value="CsiV"/>
    <property type="match status" value="1"/>
</dbReference>
<dbReference type="AlphaFoldDB" id="A0A3C1KKT6"/>
<evidence type="ECO:0000313" key="3">
    <source>
        <dbReference type="EMBL" id="HAN27068.1"/>
    </source>
</evidence>
<name>A0A3C1KKT6_9GAMM</name>
<evidence type="ECO:0000256" key="1">
    <source>
        <dbReference type="SAM" id="MobiDB-lite"/>
    </source>
</evidence>
<dbReference type="EMBL" id="DMND01000072">
    <property type="protein sequence ID" value="HAN27068.1"/>
    <property type="molecule type" value="Genomic_DNA"/>
</dbReference>
<evidence type="ECO:0000313" key="4">
    <source>
        <dbReference type="Proteomes" id="UP000259273"/>
    </source>
</evidence>
<accession>A0A3C1KKT6</accession>
<reference evidence="3 4" key="1">
    <citation type="journal article" date="2018" name="Nat. Biotechnol.">
        <title>A standardized bacterial taxonomy based on genome phylogeny substantially revises the tree of life.</title>
        <authorList>
            <person name="Parks D.H."/>
            <person name="Chuvochina M."/>
            <person name="Waite D.W."/>
            <person name="Rinke C."/>
            <person name="Skarshewski A."/>
            <person name="Chaumeil P.A."/>
            <person name="Hugenholtz P."/>
        </authorList>
    </citation>
    <scope>NUCLEOTIDE SEQUENCE [LARGE SCALE GENOMIC DNA]</scope>
    <source>
        <strain evidence="3">UBA9158</strain>
    </source>
</reference>
<comment type="caution">
    <text evidence="3">The sequence shown here is derived from an EMBL/GenBank/DDBJ whole genome shotgun (WGS) entry which is preliminary data.</text>
</comment>
<protein>
    <submittedName>
        <fullName evidence="3">Uncharacterized protein</fullName>
    </submittedName>
</protein>
<feature type="chain" id="PRO_5017688901" evidence="2">
    <location>
        <begin position="27"/>
        <end position="367"/>
    </location>
</feature>
<gene>
    <name evidence="3" type="ORF">DCP75_05000</name>
</gene>
<dbReference type="STRING" id="1121937.GCA_000423125_01555"/>
<organism evidence="3 4">
    <name type="scientific">Haliea salexigens</name>
    <dbReference type="NCBI Taxonomy" id="287487"/>
    <lineage>
        <taxon>Bacteria</taxon>
        <taxon>Pseudomonadati</taxon>
        <taxon>Pseudomonadota</taxon>
        <taxon>Gammaproteobacteria</taxon>
        <taxon>Cellvibrionales</taxon>
        <taxon>Halieaceae</taxon>
        <taxon>Haliea</taxon>
    </lineage>
</organism>
<dbReference type="Proteomes" id="UP000259273">
    <property type="component" value="Unassembled WGS sequence"/>
</dbReference>
<feature type="signal peptide" evidence="2">
    <location>
        <begin position="1"/>
        <end position="26"/>
    </location>
</feature>
<keyword evidence="2" id="KW-0732">Signal</keyword>
<evidence type="ECO:0000256" key="2">
    <source>
        <dbReference type="SAM" id="SignalP"/>
    </source>
</evidence>
<sequence length="367" mass="40072">MIPHPTRTLLAFLAAALAFPLAPAHAQEQEQHWYQVELLIVAHTSPAARRAEQWDPLPRLAYPDEVRFLLDPQRLRANLERTPDASHSEVDANGKQLIHLRRVSSPAALDDPAPPPTATEAAGSALDGVSDDPAAVTEAPEAPNKARLPTPFLALPAQAREFRGKAAYMERNGPYRVLFHEVWWQPVGGARSALPIVLDQSGDQQSYPELQGTVRLHRSRFLHVDTQLWLNTSGDYLPGTWRMPPPPLGPVSQERVPAALLPEADAGVLTAVTGYDPAWDAAPGLLEDATATAAPVYPYRHAVLLQQQRRMRSNEVHYIDHPLMGVVIKLTPLDTEALHTAAYDRDVLELIEGPQTPAAAVADPAGA</sequence>
<feature type="region of interest" description="Disordered" evidence="1">
    <location>
        <begin position="106"/>
        <end position="147"/>
    </location>
</feature>
<proteinExistence type="predicted"/>
<dbReference type="InterPro" id="IPR021241">
    <property type="entry name" value="CsiV"/>
</dbReference>